<feature type="chain" id="PRO_5043421003" evidence="6">
    <location>
        <begin position="23"/>
        <end position="1106"/>
    </location>
</feature>
<sequence length="1106" mass="123302">MKTFSHIIICFCFLISHFTVDAQVTRQQGIVSGKVVVKLKTKREGGKGLRALSIQDIVVEETFQKLGVSHQEPVWKQPNRKKSNYPAQRNTIKPNNPLESIYQLTLENGVKTEEVLNELNQLDWVEYAEPLYLYELLHTPDDPVSFERWELSITKALEAWDISKGDTSVLIGVVDTGVDTDHPDLINQWQYNYAEKYGIEGVDDDGNGYVDDTLGFDFGDWDTDVSDQHGHGTRVAGVASAETDNGIGVSGIGYHSRILPVKAMASGNFFRNTIQAIIYAALQGCDVINLSWGRVGNPSLYEEDVINFITENYDVVFVGAAGNKHAHLDYYPASYENVLSVTHSTSEDKISGWSTYGYKVDLMAPGFYVASTNNGGTYKNNLVGSSYASPHAAGAAALVRAYYPGLKANQVHELLRVTSDDIYGIHDEKYANVLGKGRLNIYRALTEKGQWPAVRLRNINYSGKSGKQPIPKDTIEITSDFINYLEPVSASAKVTLSSLTEGVEVLDGEFAIANLETFQTLSNHDSPFRIALPLDLSSMDKIVLKFDIQDGAYQDFQIFTINVNPGYFLVKFNRLALGIDSDGRLGRTGTYFVPRGGGMFYDTTIVNNNLGLPVLEEMGLILTSGPGVVSDAVYKATDEQNSDFTVLREPILHSYDNTFETYLSEYEDYSSNDNPVGVRIAQKVTGWKNTGHLQYVMVEYDITNVNSHTIDTMYAGLFSSWILADSANHVRYDSALQMGYLYSDSLNWRIGIQMINEDVSFAAFDWGEVDERSKLDLSDGFSDQEKYYALSNGILQDTSVLEKKVGQIIGAPLYNIKPGESRTLALTIAIDTNSLHALKDVVQSSKMQAYLRYTSHDPELVEKTYCSGETIEISPQNGDLFRYYYKEEDAKPFFIGETLIQQPEELKDVYYIANYSEPLESDRFAYPVNLYDEVHAEYSAPDTLYFIDGTGAPVLFTDKSSNAVKWHWDFGDSTISSQQHPEHTYQQTGEYEVILTTTDAKGCQGEYSKNILVIDEAVLGIDEVLSKSLKIYPNPTGNTAFLEWGETNVDIRQIRLLTIEGKELSRVEDIATGNGVELALKGYNTSLILVQVLTDSGVAIRKVIVQ</sequence>
<feature type="active site" description="Charge relay system" evidence="5">
    <location>
        <position position="386"/>
    </location>
</feature>
<dbReference type="PROSITE" id="PS51892">
    <property type="entry name" value="SUBTILASE"/>
    <property type="match status" value="1"/>
</dbReference>
<feature type="active site" description="Charge relay system" evidence="5">
    <location>
        <position position="231"/>
    </location>
</feature>
<dbReference type="RefSeq" id="WP_346823448.1">
    <property type="nucleotide sequence ID" value="NZ_JBDKWZ010000015.1"/>
</dbReference>
<proteinExistence type="inferred from homology"/>
<feature type="signal peptide" evidence="6">
    <location>
        <begin position="1"/>
        <end position="22"/>
    </location>
</feature>
<dbReference type="PRINTS" id="PR00723">
    <property type="entry name" value="SUBTILISIN"/>
</dbReference>
<dbReference type="GO" id="GO:0006508">
    <property type="term" value="P:proteolysis"/>
    <property type="evidence" value="ECO:0007669"/>
    <property type="project" value="UniProtKB-KW"/>
</dbReference>
<dbReference type="EMBL" id="JBDKWZ010000015">
    <property type="protein sequence ID" value="MEN7550666.1"/>
    <property type="molecule type" value="Genomic_DNA"/>
</dbReference>
<dbReference type="SUPFAM" id="SSF52743">
    <property type="entry name" value="Subtilisin-like"/>
    <property type="match status" value="1"/>
</dbReference>
<dbReference type="InterPro" id="IPR022409">
    <property type="entry name" value="PKD/Chitinase_dom"/>
</dbReference>
<comment type="similarity">
    <text evidence="1 5">Belongs to the peptidase S8 family.</text>
</comment>
<dbReference type="CDD" id="cd00146">
    <property type="entry name" value="PKD"/>
    <property type="match status" value="1"/>
</dbReference>
<dbReference type="InterPro" id="IPR013783">
    <property type="entry name" value="Ig-like_fold"/>
</dbReference>
<dbReference type="InterPro" id="IPR022398">
    <property type="entry name" value="Peptidase_S8_His-AS"/>
</dbReference>
<dbReference type="InterPro" id="IPR035986">
    <property type="entry name" value="PKD_dom_sf"/>
</dbReference>
<dbReference type="PROSITE" id="PS00136">
    <property type="entry name" value="SUBTILASE_ASP"/>
    <property type="match status" value="1"/>
</dbReference>
<keyword evidence="2 5" id="KW-0645">Protease</keyword>
<feature type="domain" description="PKD" evidence="7">
    <location>
        <begin position="960"/>
        <end position="1013"/>
    </location>
</feature>
<dbReference type="InterPro" id="IPR000209">
    <property type="entry name" value="Peptidase_S8/S53_dom"/>
</dbReference>
<keyword evidence="6" id="KW-0732">Signal</keyword>
<evidence type="ECO:0000256" key="2">
    <source>
        <dbReference type="ARBA" id="ARBA00022670"/>
    </source>
</evidence>
<dbReference type="InterPro" id="IPR023827">
    <property type="entry name" value="Peptidase_S8_Asp-AS"/>
</dbReference>
<keyword evidence="3 5" id="KW-0378">Hydrolase</keyword>
<evidence type="ECO:0000256" key="1">
    <source>
        <dbReference type="ARBA" id="ARBA00011073"/>
    </source>
</evidence>
<dbReference type="SMART" id="SM00089">
    <property type="entry name" value="PKD"/>
    <property type="match status" value="1"/>
</dbReference>
<evidence type="ECO:0000256" key="5">
    <source>
        <dbReference type="PROSITE-ProRule" id="PRU01240"/>
    </source>
</evidence>
<dbReference type="Gene3D" id="3.40.50.200">
    <property type="entry name" value="Peptidase S8/S53 domain"/>
    <property type="match status" value="1"/>
</dbReference>
<protein>
    <submittedName>
        <fullName evidence="8">S8 family serine peptidase</fullName>
    </submittedName>
</protein>
<dbReference type="Pfam" id="PF00082">
    <property type="entry name" value="Peptidase_S8"/>
    <property type="match status" value="1"/>
</dbReference>
<reference evidence="8 9" key="1">
    <citation type="submission" date="2024-04" db="EMBL/GenBank/DDBJ databases">
        <title>Novel genus in family Flammeovirgaceae.</title>
        <authorList>
            <person name="Nguyen T.H."/>
            <person name="Vuong T.Q."/>
            <person name="Le H."/>
            <person name="Kim S.-G."/>
        </authorList>
    </citation>
    <scope>NUCLEOTIDE SEQUENCE [LARGE SCALE GENOMIC DNA]</scope>
    <source>
        <strain evidence="8 9">JCM 23209</strain>
    </source>
</reference>
<keyword evidence="9" id="KW-1185">Reference proteome</keyword>
<evidence type="ECO:0000256" key="6">
    <source>
        <dbReference type="SAM" id="SignalP"/>
    </source>
</evidence>
<evidence type="ECO:0000259" key="7">
    <source>
        <dbReference type="PROSITE" id="PS50093"/>
    </source>
</evidence>
<evidence type="ECO:0000313" key="8">
    <source>
        <dbReference type="EMBL" id="MEN7550666.1"/>
    </source>
</evidence>
<dbReference type="InterPro" id="IPR000601">
    <property type="entry name" value="PKD_dom"/>
</dbReference>
<organism evidence="8 9">
    <name type="scientific">Rapidithrix thailandica</name>
    <dbReference type="NCBI Taxonomy" id="413964"/>
    <lineage>
        <taxon>Bacteria</taxon>
        <taxon>Pseudomonadati</taxon>
        <taxon>Bacteroidota</taxon>
        <taxon>Cytophagia</taxon>
        <taxon>Cytophagales</taxon>
        <taxon>Flammeovirgaceae</taxon>
        <taxon>Rapidithrix</taxon>
    </lineage>
</organism>
<dbReference type="Gene3D" id="2.60.40.10">
    <property type="entry name" value="Immunoglobulins"/>
    <property type="match status" value="1"/>
</dbReference>
<gene>
    <name evidence="8" type="ORF">AAG747_22290</name>
</gene>
<dbReference type="InterPro" id="IPR050131">
    <property type="entry name" value="Peptidase_S8_subtilisin-like"/>
</dbReference>
<dbReference type="GO" id="GO:0004252">
    <property type="term" value="F:serine-type endopeptidase activity"/>
    <property type="evidence" value="ECO:0007669"/>
    <property type="project" value="UniProtKB-UniRule"/>
</dbReference>
<name>A0AAW9SCF3_9BACT</name>
<dbReference type="Pfam" id="PF18911">
    <property type="entry name" value="PKD_4"/>
    <property type="match status" value="1"/>
</dbReference>
<dbReference type="Proteomes" id="UP001403385">
    <property type="component" value="Unassembled WGS sequence"/>
</dbReference>
<dbReference type="PROSITE" id="PS00137">
    <property type="entry name" value="SUBTILASE_HIS"/>
    <property type="match status" value="1"/>
</dbReference>
<keyword evidence="4 5" id="KW-0720">Serine protease</keyword>
<dbReference type="InterPro" id="IPR015500">
    <property type="entry name" value="Peptidase_S8_subtilisin-rel"/>
</dbReference>
<comment type="caution">
    <text evidence="8">The sequence shown here is derived from an EMBL/GenBank/DDBJ whole genome shotgun (WGS) entry which is preliminary data.</text>
</comment>
<dbReference type="PANTHER" id="PTHR43806">
    <property type="entry name" value="PEPTIDASE S8"/>
    <property type="match status" value="1"/>
</dbReference>
<evidence type="ECO:0000256" key="3">
    <source>
        <dbReference type="ARBA" id="ARBA00022801"/>
    </source>
</evidence>
<dbReference type="PANTHER" id="PTHR43806:SF11">
    <property type="entry name" value="CEREVISIN-RELATED"/>
    <property type="match status" value="1"/>
</dbReference>
<dbReference type="InterPro" id="IPR036852">
    <property type="entry name" value="Peptidase_S8/S53_dom_sf"/>
</dbReference>
<evidence type="ECO:0000256" key="4">
    <source>
        <dbReference type="ARBA" id="ARBA00022825"/>
    </source>
</evidence>
<evidence type="ECO:0000313" key="9">
    <source>
        <dbReference type="Proteomes" id="UP001403385"/>
    </source>
</evidence>
<dbReference type="SUPFAM" id="SSF49299">
    <property type="entry name" value="PKD domain"/>
    <property type="match status" value="1"/>
</dbReference>
<dbReference type="AlphaFoldDB" id="A0AAW9SCF3"/>
<dbReference type="PROSITE" id="PS50093">
    <property type="entry name" value="PKD"/>
    <property type="match status" value="1"/>
</dbReference>
<accession>A0AAW9SCF3</accession>
<feature type="active site" description="Charge relay system" evidence="5">
    <location>
        <position position="175"/>
    </location>
</feature>